<dbReference type="RefSeq" id="WP_163660706.1">
    <property type="nucleotide sequence ID" value="NZ_QXHD01000004.1"/>
</dbReference>
<sequence length="213" mass="22917">MKLQRSTGILIGVAIALVATVTILEIPKGPQANNGNTLYSFTETDVSEFTVERDDNTLSFIKTDDAWQMTSPEKALADPSSVAFLLNIITSDTIKETISTTPDQLATYGLDTPTAKIQLIVDEESYTLTVGDEDFSSTSLYVMTANDIAESNPVDVHLIPKGLENGIERPVSDWLAKNDDAASEATTDAETTNEPETSDTSSTTENSDDESAP</sequence>
<name>A0A6M0RHS2_9CYAN</name>
<feature type="domain" description="DUF4340" evidence="2">
    <location>
        <begin position="67"/>
        <end position="178"/>
    </location>
</feature>
<evidence type="ECO:0000259" key="2">
    <source>
        <dbReference type="Pfam" id="PF14238"/>
    </source>
</evidence>
<comment type="caution">
    <text evidence="3">The sequence shown here is derived from an EMBL/GenBank/DDBJ whole genome shotgun (WGS) entry which is preliminary data.</text>
</comment>
<dbReference type="Proteomes" id="UP000481033">
    <property type="component" value="Unassembled WGS sequence"/>
</dbReference>
<keyword evidence="4" id="KW-1185">Reference proteome</keyword>
<evidence type="ECO:0000256" key="1">
    <source>
        <dbReference type="SAM" id="MobiDB-lite"/>
    </source>
</evidence>
<dbReference type="Pfam" id="PF14238">
    <property type="entry name" value="DUF4340"/>
    <property type="match status" value="1"/>
</dbReference>
<dbReference type="InterPro" id="IPR025641">
    <property type="entry name" value="DUF4340"/>
</dbReference>
<evidence type="ECO:0000313" key="3">
    <source>
        <dbReference type="EMBL" id="NEZ55788.1"/>
    </source>
</evidence>
<dbReference type="AlphaFoldDB" id="A0A6M0RHS2"/>
<dbReference type="EMBL" id="QXHD01000004">
    <property type="protein sequence ID" value="NEZ55788.1"/>
    <property type="molecule type" value="Genomic_DNA"/>
</dbReference>
<organism evidence="3 4">
    <name type="scientific">Adonisia turfae CCMR0081</name>
    <dbReference type="NCBI Taxonomy" id="2292702"/>
    <lineage>
        <taxon>Bacteria</taxon>
        <taxon>Bacillati</taxon>
        <taxon>Cyanobacteriota</taxon>
        <taxon>Adonisia</taxon>
        <taxon>Adonisia turfae</taxon>
    </lineage>
</organism>
<reference evidence="3 4" key="1">
    <citation type="journal article" date="2020" name="Microb. Ecol.">
        <title>Ecogenomics of the Marine Benthic Filamentous Cyanobacterium Adonisia.</title>
        <authorList>
            <person name="Walter J.M."/>
            <person name="Coutinho F.H."/>
            <person name="Leomil L."/>
            <person name="Hargreaves P.I."/>
            <person name="Campeao M.E."/>
            <person name="Vieira V.V."/>
            <person name="Silva B.S."/>
            <person name="Fistarol G.O."/>
            <person name="Salomon P.S."/>
            <person name="Sawabe T."/>
            <person name="Mino S."/>
            <person name="Hosokawa M."/>
            <person name="Miyashita H."/>
            <person name="Maruyama F."/>
            <person name="van Verk M.C."/>
            <person name="Dutilh B.E."/>
            <person name="Thompson C.C."/>
            <person name="Thompson F.L."/>
        </authorList>
    </citation>
    <scope>NUCLEOTIDE SEQUENCE [LARGE SCALE GENOMIC DNA]</scope>
    <source>
        <strain evidence="3 4">CCMR0081</strain>
    </source>
</reference>
<gene>
    <name evidence="3" type="ORF">DXZ20_08905</name>
</gene>
<protein>
    <submittedName>
        <fullName evidence="3">DUF4340 domain-containing protein</fullName>
    </submittedName>
</protein>
<proteinExistence type="predicted"/>
<feature type="compositionally biased region" description="Basic and acidic residues" evidence="1">
    <location>
        <begin position="170"/>
        <end position="180"/>
    </location>
</feature>
<feature type="region of interest" description="Disordered" evidence="1">
    <location>
        <begin position="170"/>
        <end position="213"/>
    </location>
</feature>
<accession>A0A6M0RHS2</accession>
<evidence type="ECO:0000313" key="4">
    <source>
        <dbReference type="Proteomes" id="UP000481033"/>
    </source>
</evidence>